<protein>
    <submittedName>
        <fullName evidence="1">RHS repeat-associated protein</fullName>
    </submittedName>
</protein>
<dbReference type="OrthoDB" id="1367325at2"/>
<dbReference type="EMBL" id="SOAG01000017">
    <property type="protein sequence ID" value="TDS56946.1"/>
    <property type="molecule type" value="Genomic_DNA"/>
</dbReference>
<dbReference type="RefSeq" id="WP_133712877.1">
    <property type="nucleotide sequence ID" value="NZ_SOAG01000017.1"/>
</dbReference>
<keyword evidence="2" id="KW-1185">Reference proteome</keyword>
<dbReference type="PANTHER" id="PTHR32305:SF15">
    <property type="entry name" value="PROTEIN RHSA-RELATED"/>
    <property type="match status" value="1"/>
</dbReference>
<evidence type="ECO:0000313" key="1">
    <source>
        <dbReference type="EMBL" id="TDS56946.1"/>
    </source>
</evidence>
<evidence type="ECO:0000313" key="2">
    <source>
        <dbReference type="Proteomes" id="UP000295215"/>
    </source>
</evidence>
<dbReference type="InterPro" id="IPR050708">
    <property type="entry name" value="T6SS_VgrG/RHS"/>
</dbReference>
<gene>
    <name evidence="1" type="ORF">C8P70_11736</name>
</gene>
<sequence length="363" mass="40079">MNIPDIEEEEEEVETPTFPVIVLDPGVDDTWNDNPPTRSDIVADPMAQEQPVWWYHSDHLGSTSYITDILGKPCQYIEYLPFGEVMVQQSTNNIFENVYKFNGKELDESTGYYYYGARYYDPGISIFLSVDPLAEQFPNWNPYTYTMNNPVNLTDPTGMAPEGRDDWIELKSKEGNRQFIYDSDITTKEQAQKKGYKNVQNVSVEMTVNSGDDSYKLSDKATVTDLSTGNDVKPGFHTSDGTYIGENNMSKATARGLQKGGDAMVYGGIVTTFSGGGALGGSMATVGSILSGAGTVLELINDGIDNKFSIEKLVTKGMFFIIGNKVGKIGKNQSENMINTGVMNVFGKTIDDARDNQKGPYKK</sequence>
<dbReference type="Gene3D" id="2.180.10.10">
    <property type="entry name" value="RHS repeat-associated core"/>
    <property type="match status" value="1"/>
</dbReference>
<proteinExistence type="predicted"/>
<accession>A0A4R7EX86</accession>
<organism evidence="1 2">
    <name type="scientific">Myroides indicus</name>
    <dbReference type="NCBI Taxonomy" id="1323422"/>
    <lineage>
        <taxon>Bacteria</taxon>
        <taxon>Pseudomonadati</taxon>
        <taxon>Bacteroidota</taxon>
        <taxon>Flavobacteriia</taxon>
        <taxon>Flavobacteriales</taxon>
        <taxon>Flavobacteriaceae</taxon>
        <taxon>Myroides</taxon>
    </lineage>
</organism>
<dbReference type="Proteomes" id="UP000295215">
    <property type="component" value="Unassembled WGS sequence"/>
</dbReference>
<dbReference type="PANTHER" id="PTHR32305">
    <property type="match status" value="1"/>
</dbReference>
<dbReference type="NCBIfam" id="TIGR03696">
    <property type="entry name" value="Rhs_assc_core"/>
    <property type="match status" value="1"/>
</dbReference>
<dbReference type="InterPro" id="IPR022385">
    <property type="entry name" value="Rhs_assc_core"/>
</dbReference>
<dbReference type="AlphaFoldDB" id="A0A4R7EX86"/>
<name>A0A4R7EX86_9FLAO</name>
<reference evidence="1 2" key="1">
    <citation type="submission" date="2019-03" db="EMBL/GenBank/DDBJ databases">
        <title>Genomic Encyclopedia of Archaeal and Bacterial Type Strains, Phase II (KMG-II): from individual species to whole genera.</title>
        <authorList>
            <person name="Goeker M."/>
        </authorList>
    </citation>
    <scope>NUCLEOTIDE SEQUENCE [LARGE SCALE GENOMIC DNA]</scope>
    <source>
        <strain evidence="1 2">DSM 28213</strain>
    </source>
</reference>
<comment type="caution">
    <text evidence="1">The sequence shown here is derived from an EMBL/GenBank/DDBJ whole genome shotgun (WGS) entry which is preliminary data.</text>
</comment>